<protein>
    <recommendedName>
        <fullName evidence="4">Saponin hydrolase</fullName>
    </recommendedName>
</protein>
<dbReference type="AlphaFoldDB" id="A0A6J3LVB9"/>
<evidence type="ECO:0000313" key="3">
    <source>
        <dbReference type="RefSeq" id="XP_033456746.1"/>
    </source>
</evidence>
<evidence type="ECO:0000313" key="2">
    <source>
        <dbReference type="Proteomes" id="UP000504637"/>
    </source>
</evidence>
<dbReference type="SUPFAM" id="SSF82171">
    <property type="entry name" value="DPP6 N-terminal domain-like"/>
    <property type="match status" value="1"/>
</dbReference>
<evidence type="ECO:0000256" key="1">
    <source>
        <dbReference type="SAM" id="SignalP"/>
    </source>
</evidence>
<keyword evidence="1" id="KW-0732">Signal</keyword>
<reference evidence="3" key="1">
    <citation type="submission" date="2020-01" db="EMBL/GenBank/DDBJ databases">
        <authorList>
            <consortium name="DOE Joint Genome Institute"/>
            <person name="Haridas S."/>
            <person name="Albert R."/>
            <person name="Binder M."/>
            <person name="Bloem J."/>
            <person name="Labutti K."/>
            <person name="Salamov A."/>
            <person name="Andreopoulos B."/>
            <person name="Baker S.E."/>
            <person name="Barry K."/>
            <person name="Bills G."/>
            <person name="Bluhm B.H."/>
            <person name="Cannon C."/>
            <person name="Castanera R."/>
            <person name="Culley D.E."/>
            <person name="Daum C."/>
            <person name="Ezra D."/>
            <person name="Gonzalez J.B."/>
            <person name="Henrissat B."/>
            <person name="Kuo A."/>
            <person name="Liang C."/>
            <person name="Lipzen A."/>
            <person name="Lutzoni F."/>
            <person name="Magnuson J."/>
            <person name="Mondo S."/>
            <person name="Nolan M."/>
            <person name="Ohm R."/>
            <person name="Pangilinan J."/>
            <person name="Park H.-J."/>
            <person name="Ramirez L."/>
            <person name="Alfaro M."/>
            <person name="Sun H."/>
            <person name="Tritt A."/>
            <person name="Yoshinaga Y."/>
            <person name="Zwiers L.-H."/>
            <person name="Turgeon B.G."/>
            <person name="Goodwin S.B."/>
            <person name="Spatafora J.W."/>
            <person name="Crous P.W."/>
            <person name="Grigoriev I.V."/>
        </authorList>
    </citation>
    <scope>NUCLEOTIDE SEQUENCE</scope>
    <source>
        <strain evidence="3">CBS 342.82</strain>
    </source>
</reference>
<accession>A0A6J3LVB9</accession>
<dbReference type="OrthoDB" id="10265322at2759"/>
<dbReference type="RefSeq" id="XP_033456746.1">
    <property type="nucleotide sequence ID" value="XM_033606601.1"/>
</dbReference>
<reference evidence="3" key="2">
    <citation type="submission" date="2020-04" db="EMBL/GenBank/DDBJ databases">
        <authorList>
            <consortium name="NCBI Genome Project"/>
        </authorList>
    </citation>
    <scope>NUCLEOTIDE SEQUENCE</scope>
    <source>
        <strain evidence="3">CBS 342.82</strain>
    </source>
</reference>
<organism evidence="3">
    <name type="scientific">Dissoconium aciculare CBS 342.82</name>
    <dbReference type="NCBI Taxonomy" id="1314786"/>
    <lineage>
        <taxon>Eukaryota</taxon>
        <taxon>Fungi</taxon>
        <taxon>Dikarya</taxon>
        <taxon>Ascomycota</taxon>
        <taxon>Pezizomycotina</taxon>
        <taxon>Dothideomycetes</taxon>
        <taxon>Dothideomycetidae</taxon>
        <taxon>Mycosphaerellales</taxon>
        <taxon>Dissoconiaceae</taxon>
        <taxon>Dissoconium</taxon>
    </lineage>
</organism>
<dbReference type="Gene3D" id="2.120.10.30">
    <property type="entry name" value="TolB, C-terminal domain"/>
    <property type="match status" value="1"/>
</dbReference>
<dbReference type="GeneID" id="54364401"/>
<sequence length="625" mass="67241">MRFAASLFTVFLLEGAHAGAPPSPEPIKLTTLPLPPVIANTSTGSCTLEFNSHGTGCTGRQSGLQVGSWMPDGKHVLAHINFIGAPAAPAAASIYIGQQVIIIKSDGTLFPNGDSWKCITCGVDPSHAVGASGTSLDWSYPQAFSDGKRILAGTYIIDGGADLTGEGCTPATTYVYPIRLNAKADGSGNGQFIRELRLHPDGVHIGINALGLSPARSLSEVGYYGRLNFNPAPMTGLPLVPRYDVINVSLLLDNSGSSPLFAKGNELFFNHSSITVGELRGFSGSGDELTYIGYPVESCNIDVSSVDLLTGRVRRLTSHPGYTDPIEFSPDDQWFVVQDTRGSGRVEFMDGLRWLPPVADQITATACSSVRNNGIRRFFQPYLIDRYGDRGTYYGQSLNHADKGVAGSGDYDDPEWNGQADPWFSPDGTKIVYWQAKAIPPACGGRNPLPCYNSTEPGGRTERIIVAHLTSRKPLKARKIKQGPEVIPWAIPYVAGEPTPNRPYPREGQYTLKGRVSGYADVTITENAAKNGILSTAVELHGYSDDGRGCIDGFQNITVVVEGITLNHLDWYSDLTRTDYQTAEQYTSADGFHMSIDATSNIFSANGTLITTTDGVVYRQPLNGA</sequence>
<dbReference type="InterPro" id="IPR011042">
    <property type="entry name" value="6-blade_b-propeller_TolB-like"/>
</dbReference>
<feature type="signal peptide" evidence="1">
    <location>
        <begin position="1"/>
        <end position="18"/>
    </location>
</feature>
<keyword evidence="2" id="KW-1185">Reference proteome</keyword>
<dbReference type="Proteomes" id="UP000504637">
    <property type="component" value="Unplaced"/>
</dbReference>
<proteinExistence type="predicted"/>
<feature type="chain" id="PRO_5026795555" description="Saponin hydrolase" evidence="1">
    <location>
        <begin position="19"/>
        <end position="625"/>
    </location>
</feature>
<evidence type="ECO:0008006" key="4">
    <source>
        <dbReference type="Google" id="ProtNLM"/>
    </source>
</evidence>
<gene>
    <name evidence="3" type="ORF">K489DRAFT_390413</name>
</gene>
<reference evidence="3" key="3">
    <citation type="submission" date="2025-08" db="UniProtKB">
        <authorList>
            <consortium name="RefSeq"/>
        </authorList>
    </citation>
    <scope>IDENTIFICATION</scope>
    <source>
        <strain evidence="3">CBS 342.82</strain>
    </source>
</reference>
<name>A0A6J3LVB9_9PEZI</name>